<dbReference type="Gene3D" id="1.10.10.10">
    <property type="entry name" value="Winged helix-like DNA-binding domain superfamily/Winged helix DNA-binding domain"/>
    <property type="match status" value="1"/>
</dbReference>
<reference evidence="5 6" key="1">
    <citation type="submission" date="2019-08" db="EMBL/GenBank/DDBJ databases">
        <title>Amphibian skin-associated Pigmentiphaga: genome sequence and occurrence across geography and hosts.</title>
        <authorList>
            <person name="Bletz M.C."/>
            <person name="Bunk B."/>
            <person name="Sproeer C."/>
            <person name="Biwer P."/>
            <person name="Reiter S."/>
            <person name="Rabemananjara F.C.E."/>
            <person name="Schulz S."/>
            <person name="Overmann J."/>
            <person name="Vences M."/>
        </authorList>
    </citation>
    <scope>NUCLEOTIDE SEQUENCE [LARGE SCALE GENOMIC DNA]</scope>
    <source>
        <strain evidence="5 6">Mada1488</strain>
    </source>
</reference>
<keyword evidence="3" id="KW-0804">Transcription</keyword>
<dbReference type="InterPro" id="IPR036388">
    <property type="entry name" value="WH-like_DNA-bd_sf"/>
</dbReference>
<dbReference type="Gene3D" id="1.20.120.530">
    <property type="entry name" value="GntR ligand-binding domain-like"/>
    <property type="match status" value="1"/>
</dbReference>
<dbReference type="InterPro" id="IPR008920">
    <property type="entry name" value="TF_FadR/GntR_C"/>
</dbReference>
<dbReference type="RefSeq" id="WP_148814748.1">
    <property type="nucleotide sequence ID" value="NZ_CP043046.1"/>
</dbReference>
<dbReference type="OrthoDB" id="8640040at2"/>
<dbReference type="PANTHER" id="PTHR43537">
    <property type="entry name" value="TRANSCRIPTIONAL REGULATOR, GNTR FAMILY"/>
    <property type="match status" value="1"/>
</dbReference>
<evidence type="ECO:0000313" key="6">
    <source>
        <dbReference type="Proteomes" id="UP000325161"/>
    </source>
</evidence>
<dbReference type="PRINTS" id="PR00035">
    <property type="entry name" value="HTHGNTR"/>
</dbReference>
<organism evidence="5 6">
    <name type="scientific">Pigmentiphaga aceris</name>
    <dbReference type="NCBI Taxonomy" id="1940612"/>
    <lineage>
        <taxon>Bacteria</taxon>
        <taxon>Pseudomonadati</taxon>
        <taxon>Pseudomonadota</taxon>
        <taxon>Betaproteobacteria</taxon>
        <taxon>Burkholderiales</taxon>
        <taxon>Alcaligenaceae</taxon>
        <taxon>Pigmentiphaga</taxon>
    </lineage>
</organism>
<evidence type="ECO:0000256" key="3">
    <source>
        <dbReference type="ARBA" id="ARBA00023163"/>
    </source>
</evidence>
<dbReference type="GO" id="GO:0003700">
    <property type="term" value="F:DNA-binding transcription factor activity"/>
    <property type="evidence" value="ECO:0007669"/>
    <property type="project" value="InterPro"/>
</dbReference>
<dbReference type="SUPFAM" id="SSF46785">
    <property type="entry name" value="Winged helix' DNA-binding domain"/>
    <property type="match status" value="1"/>
</dbReference>
<dbReference type="InterPro" id="IPR011711">
    <property type="entry name" value="GntR_C"/>
</dbReference>
<dbReference type="Pfam" id="PF07729">
    <property type="entry name" value="FCD"/>
    <property type="match status" value="1"/>
</dbReference>
<sequence>MNVSIQPDSTNISTITDIHQLVDALRNLLVESGNLPSERLLAERLSVKRHQLRRALEILRTEGQLEPAQPRRGEPGAARGEALIRSTNPIEVIELRLALEPALARLAALRATPLDIVRIQRAATTAAGAERGAADLSFHKAVAMATGNTLAADFYALLRRVGSDARLHVKRREPECPNRVMQRDREHRAIADAIAARDPDGADSAMRQHLISVQSQILGRMAPSMSA</sequence>
<dbReference type="SMART" id="SM00895">
    <property type="entry name" value="FCD"/>
    <property type="match status" value="1"/>
</dbReference>
<keyword evidence="1" id="KW-0805">Transcription regulation</keyword>
<evidence type="ECO:0000313" key="5">
    <source>
        <dbReference type="EMBL" id="QEI06288.1"/>
    </source>
</evidence>
<gene>
    <name evidence="5" type="ORF">FXN63_10935</name>
</gene>
<feature type="domain" description="GntR C-terminal" evidence="4">
    <location>
        <begin position="91"/>
        <end position="212"/>
    </location>
</feature>
<dbReference type="Proteomes" id="UP000325161">
    <property type="component" value="Chromosome"/>
</dbReference>
<dbReference type="InterPro" id="IPR036390">
    <property type="entry name" value="WH_DNA-bd_sf"/>
</dbReference>
<evidence type="ECO:0000259" key="4">
    <source>
        <dbReference type="SMART" id="SM00895"/>
    </source>
</evidence>
<accession>A0A5C0AVB4</accession>
<dbReference type="InterPro" id="IPR000524">
    <property type="entry name" value="Tscrpt_reg_HTH_GntR"/>
</dbReference>
<proteinExistence type="predicted"/>
<name>A0A5C0AVB4_9BURK</name>
<evidence type="ECO:0000256" key="2">
    <source>
        <dbReference type="ARBA" id="ARBA00023125"/>
    </source>
</evidence>
<dbReference type="AlphaFoldDB" id="A0A5C0AVB4"/>
<dbReference type="KEGG" id="pacr:FXN63_10935"/>
<protein>
    <submittedName>
        <fullName evidence="5">FadR family transcriptional regulator</fullName>
    </submittedName>
</protein>
<dbReference type="EMBL" id="CP043046">
    <property type="protein sequence ID" value="QEI06288.1"/>
    <property type="molecule type" value="Genomic_DNA"/>
</dbReference>
<dbReference type="GO" id="GO:0003677">
    <property type="term" value="F:DNA binding"/>
    <property type="evidence" value="ECO:0007669"/>
    <property type="project" value="UniProtKB-KW"/>
</dbReference>
<evidence type="ECO:0000256" key="1">
    <source>
        <dbReference type="ARBA" id="ARBA00023015"/>
    </source>
</evidence>
<dbReference type="SUPFAM" id="SSF48008">
    <property type="entry name" value="GntR ligand-binding domain-like"/>
    <property type="match status" value="1"/>
</dbReference>
<dbReference type="PANTHER" id="PTHR43537:SF44">
    <property type="entry name" value="GNTR FAMILY REGULATORY PROTEIN"/>
    <property type="match status" value="1"/>
</dbReference>
<keyword evidence="2" id="KW-0238">DNA-binding</keyword>
<keyword evidence="6" id="KW-1185">Reference proteome</keyword>